<sequence>MFGNAVRLGLQIHCRAIARPPSRDTLQVRPCSSYAASVPRKVSRRWAGKDQSSSSCAPIAMQQPESRVTRCPRSSIKRPFNFLVRCPCRLRDRWRHGCRHRAPWMGSRRVPRVARAPRARPARL</sequence>
<accession>A0A2S7DIX6</accession>
<feature type="region of interest" description="Disordered" evidence="1">
    <location>
        <begin position="42"/>
        <end position="61"/>
    </location>
</feature>
<protein>
    <submittedName>
        <fullName evidence="2">Uncharacterized protein</fullName>
    </submittedName>
</protein>
<dbReference type="EMBL" id="MDEH01000002">
    <property type="protein sequence ID" value="PPU73776.1"/>
    <property type="molecule type" value="Genomic_DNA"/>
</dbReference>
<evidence type="ECO:0000313" key="2">
    <source>
        <dbReference type="EMBL" id="PPU73776.1"/>
    </source>
</evidence>
<name>A0A2S7DIX6_9XANT</name>
<gene>
    <name evidence="2" type="ORF">XmelCFBP4644_04715</name>
</gene>
<reference evidence="2 3" key="1">
    <citation type="submission" date="2016-08" db="EMBL/GenBank/DDBJ databases">
        <authorList>
            <person name="Seilhamer J.J."/>
        </authorList>
    </citation>
    <scope>NUCLEOTIDE SEQUENCE [LARGE SCALE GENOMIC DNA]</scope>
    <source>
        <strain evidence="2 3">CFBP4644</strain>
    </source>
</reference>
<organism evidence="2 3">
    <name type="scientific">Xanthomonas melonis</name>
    <dbReference type="NCBI Taxonomy" id="56456"/>
    <lineage>
        <taxon>Bacteria</taxon>
        <taxon>Pseudomonadati</taxon>
        <taxon>Pseudomonadota</taxon>
        <taxon>Gammaproteobacteria</taxon>
        <taxon>Lysobacterales</taxon>
        <taxon>Lysobacteraceae</taxon>
        <taxon>Xanthomonas</taxon>
    </lineage>
</organism>
<comment type="caution">
    <text evidence="2">The sequence shown here is derived from an EMBL/GenBank/DDBJ whole genome shotgun (WGS) entry which is preliminary data.</text>
</comment>
<dbReference type="AlphaFoldDB" id="A0A2S7DIX6"/>
<evidence type="ECO:0000256" key="1">
    <source>
        <dbReference type="SAM" id="MobiDB-lite"/>
    </source>
</evidence>
<evidence type="ECO:0000313" key="3">
    <source>
        <dbReference type="Proteomes" id="UP000239865"/>
    </source>
</evidence>
<dbReference type="Proteomes" id="UP000239865">
    <property type="component" value="Unassembled WGS sequence"/>
</dbReference>
<proteinExistence type="predicted"/>